<comment type="caution">
    <text evidence="1">The sequence shown here is derived from an EMBL/GenBank/DDBJ whole genome shotgun (WGS) entry which is preliminary data.</text>
</comment>
<organism evidence="1 2">
    <name type="scientific">Zarea fungicola</name>
    <dbReference type="NCBI Taxonomy" id="93591"/>
    <lineage>
        <taxon>Eukaryota</taxon>
        <taxon>Fungi</taxon>
        <taxon>Dikarya</taxon>
        <taxon>Ascomycota</taxon>
        <taxon>Pezizomycotina</taxon>
        <taxon>Sordariomycetes</taxon>
        <taxon>Hypocreomycetidae</taxon>
        <taxon>Hypocreales</taxon>
        <taxon>Cordycipitaceae</taxon>
        <taxon>Zarea</taxon>
    </lineage>
</organism>
<gene>
    <name evidence="1" type="ORF">NQ176_g1902</name>
</gene>
<reference evidence="1" key="1">
    <citation type="submission" date="2022-08" db="EMBL/GenBank/DDBJ databases">
        <title>Genome Sequence of Lecanicillium fungicola.</title>
        <authorList>
            <person name="Buettner E."/>
        </authorList>
    </citation>
    <scope>NUCLEOTIDE SEQUENCE</scope>
    <source>
        <strain evidence="1">Babe33</strain>
    </source>
</reference>
<proteinExistence type="predicted"/>
<name>A0ACC1NQM6_9HYPO</name>
<sequence>MDTAWLAESRPVQGLAALLNLRILPPHVDRILLSLACFQFIYMVLAGRFAQFFMPKQWSRFTEDDKANWNRRMVSLAQSLVIGPACLYIILRQRASTNPPGLMERIWQNYDLEVQILDIAMGYFLFHFAMTVLEYEKHGIQMMMHATIGLFYIGGAYYPFINYYTVWFLVYEMTNPCLNIYHFLNQLGKPVSPVAIANASVWIILFFFIRIVWGTYASISICLDLFQLREAPMTLEHLGADEFAAYRRLEADNLRPGPVRNWVFIITVLSSSILQSLNYLWFYLIVTRALKKVTAKYRKETSKAD</sequence>
<evidence type="ECO:0000313" key="2">
    <source>
        <dbReference type="Proteomes" id="UP001143910"/>
    </source>
</evidence>
<accession>A0ACC1NQM6</accession>
<protein>
    <submittedName>
        <fullName evidence="1">Uncharacterized protein</fullName>
    </submittedName>
</protein>
<evidence type="ECO:0000313" key="1">
    <source>
        <dbReference type="EMBL" id="KAJ2981637.1"/>
    </source>
</evidence>
<dbReference type="EMBL" id="JANJQO010000119">
    <property type="protein sequence ID" value="KAJ2981637.1"/>
    <property type="molecule type" value="Genomic_DNA"/>
</dbReference>
<keyword evidence="2" id="KW-1185">Reference proteome</keyword>
<dbReference type="Proteomes" id="UP001143910">
    <property type="component" value="Unassembled WGS sequence"/>
</dbReference>